<accession>A0AAE0FJV4</accession>
<dbReference type="InterPro" id="IPR011050">
    <property type="entry name" value="Pectin_lyase_fold/virulence"/>
</dbReference>
<organism evidence="9 10">
    <name type="scientific">Cymbomonas tetramitiformis</name>
    <dbReference type="NCBI Taxonomy" id="36881"/>
    <lineage>
        <taxon>Eukaryota</taxon>
        <taxon>Viridiplantae</taxon>
        <taxon>Chlorophyta</taxon>
        <taxon>Pyramimonadophyceae</taxon>
        <taxon>Pyramimonadales</taxon>
        <taxon>Pyramimonadaceae</taxon>
        <taxon>Cymbomonas</taxon>
    </lineage>
</organism>
<dbReference type="EMBL" id="LGRX02017095">
    <property type="protein sequence ID" value="KAK3261172.1"/>
    <property type="molecule type" value="Genomic_DNA"/>
</dbReference>
<evidence type="ECO:0000256" key="2">
    <source>
        <dbReference type="ARBA" id="ARBA00004442"/>
    </source>
</evidence>
<keyword evidence="5" id="KW-0732">Signal</keyword>
<comment type="subcellular location">
    <subcellularLocation>
        <location evidence="1">Cell envelope</location>
    </subcellularLocation>
    <subcellularLocation>
        <location evidence="2">Cell outer membrane</location>
    </subcellularLocation>
    <subcellularLocation>
        <location evidence="3">Secreted</location>
    </subcellularLocation>
</comment>
<evidence type="ECO:0000256" key="1">
    <source>
        <dbReference type="ARBA" id="ARBA00004196"/>
    </source>
</evidence>
<keyword evidence="4" id="KW-0964">Secreted</keyword>
<keyword evidence="6" id="KW-0472">Membrane</keyword>
<dbReference type="SUPFAM" id="SSF51126">
    <property type="entry name" value="Pectin lyase-like"/>
    <property type="match status" value="3"/>
</dbReference>
<sequence length="946" mass="99710">MASSLRHHADRGALRRPPMQTLALAQSAVERINSHEPTTPRWELASLQSFEKKHVDIFHLKAMLHHKLAGISYTDVYQLTLLDYNGMHVLEKVLLSTDTRGSTGANSSGVPAPASSLSKAQDAEEDGRVPAPASSLSKAQDAEEDGRVPAPASSLSKAQDAEEDGRVLAPASSLSKAQDAEEDGSGPSSMGFATVGSGNNASARFQAAWEDVTLHTIELSTDLVLEVNLTALSRRLLVQGVCGGHDTCVISGNESHRIFTVNGTGFLELRNLTLQNGHDDYGGALFAHPGSGLALYDCVLSENRAVTQSGGVIACMKETTVTASGCTVRGNVAKMKGGFIYHIGDGSITIFNSTIEDNAAGYYSGGALYLLEGVPVLIEQTVFRYNRANSYGAAIFAQTGCNATTSIDIIDSVLTEHHSGYSGMLYVSGEGTLHISNCNISDNSALDRSSVLHAEQPYSCCVEGAPGLHVIITSTDLSHNRNDYSDYSWSSNTLDGGIISVNGDERCDVYSGTVTMSNCLGVGNSHQRPGGVLQAYGIESVLVEFSTFTHNRGLLGGAISTRHIRQVAISNCISDTNMAMEGGALLFSEYVQELAVSDSIVLHGQKYFTDGIVEQVHIHFGALWIKDVRVASVTRCTFFNNTAGGSGGAIYSEYGDGELAIIGCNFTRNMAGAHSTEDQYVGEGGALLVERGVITDTVLVENHAHYRGGAIVSFPFLAVNITLIRCTVQGNTALQDAGGIIVAYMWGSKHGLMIYNSMLSENSAKYGGALYTYGDAQPLLVNTTFEGNVAHGTGGAIHVEEWDNITVFGCTFVENTAGSFFAQGDTATGVASGGAIHIYGEAELSLSDTSFEGNRADQGGALCSVGPLNASMHGCIFYGNKVSNIGGALAVTKNATISMQACVMEANEAPTTGGAIHQLHGGGLLIKDSVLARNTAQGGGAIYIYQ</sequence>
<dbReference type="NCBIfam" id="TIGR01376">
    <property type="entry name" value="POMP_repeat"/>
    <property type="match status" value="1"/>
</dbReference>
<evidence type="ECO:0000256" key="7">
    <source>
        <dbReference type="ARBA" id="ARBA00023237"/>
    </source>
</evidence>
<dbReference type="Pfam" id="PF02415">
    <property type="entry name" value="Chlam_PMP"/>
    <property type="match status" value="2"/>
</dbReference>
<dbReference type="Proteomes" id="UP001190700">
    <property type="component" value="Unassembled WGS sequence"/>
</dbReference>
<dbReference type="SMART" id="SM00710">
    <property type="entry name" value="PbH1"/>
    <property type="match status" value="10"/>
</dbReference>
<dbReference type="PANTHER" id="PTHR11319">
    <property type="entry name" value="G PROTEIN-COUPLED RECEPTOR-RELATED"/>
    <property type="match status" value="1"/>
</dbReference>
<evidence type="ECO:0000256" key="6">
    <source>
        <dbReference type="ARBA" id="ARBA00023136"/>
    </source>
</evidence>
<keyword evidence="10" id="KW-1185">Reference proteome</keyword>
<dbReference type="PANTHER" id="PTHR11319:SF35">
    <property type="entry name" value="OUTER MEMBRANE PROTEIN PMPC-RELATED"/>
    <property type="match status" value="1"/>
</dbReference>
<proteinExistence type="predicted"/>
<keyword evidence="7" id="KW-0998">Cell outer membrane</keyword>
<evidence type="ECO:0008006" key="11">
    <source>
        <dbReference type="Google" id="ProtNLM"/>
    </source>
</evidence>
<evidence type="ECO:0000313" key="9">
    <source>
        <dbReference type="EMBL" id="KAK3261172.1"/>
    </source>
</evidence>
<evidence type="ECO:0000313" key="10">
    <source>
        <dbReference type="Proteomes" id="UP001190700"/>
    </source>
</evidence>
<reference evidence="9 10" key="1">
    <citation type="journal article" date="2015" name="Genome Biol. Evol.">
        <title>Comparative Genomics of a Bacterivorous Green Alga Reveals Evolutionary Causalities and Consequences of Phago-Mixotrophic Mode of Nutrition.</title>
        <authorList>
            <person name="Burns J.A."/>
            <person name="Paasch A."/>
            <person name="Narechania A."/>
            <person name="Kim E."/>
        </authorList>
    </citation>
    <scope>NUCLEOTIDE SEQUENCE [LARGE SCALE GENOMIC DNA]</scope>
    <source>
        <strain evidence="9 10">PLY_AMNH</strain>
    </source>
</reference>
<feature type="non-terminal residue" evidence="9">
    <location>
        <position position="946"/>
    </location>
</feature>
<dbReference type="InterPro" id="IPR003368">
    <property type="entry name" value="POMP_repeat"/>
</dbReference>
<evidence type="ECO:0000256" key="5">
    <source>
        <dbReference type="ARBA" id="ARBA00022729"/>
    </source>
</evidence>
<comment type="caution">
    <text evidence="9">The sequence shown here is derived from an EMBL/GenBank/DDBJ whole genome shotgun (WGS) entry which is preliminary data.</text>
</comment>
<evidence type="ECO:0000256" key="3">
    <source>
        <dbReference type="ARBA" id="ARBA00004613"/>
    </source>
</evidence>
<protein>
    <recommendedName>
        <fullName evidence="11">Right handed beta helix domain-containing protein</fullName>
    </recommendedName>
</protein>
<name>A0AAE0FJV4_9CHLO</name>
<evidence type="ECO:0000256" key="8">
    <source>
        <dbReference type="SAM" id="MobiDB-lite"/>
    </source>
</evidence>
<dbReference type="GO" id="GO:0005576">
    <property type="term" value="C:extracellular region"/>
    <property type="evidence" value="ECO:0007669"/>
    <property type="project" value="UniProtKB-SubCell"/>
</dbReference>
<dbReference type="AlphaFoldDB" id="A0AAE0FJV4"/>
<feature type="region of interest" description="Disordered" evidence="8">
    <location>
        <begin position="100"/>
        <end position="194"/>
    </location>
</feature>
<gene>
    <name evidence="9" type="ORF">CYMTET_29907</name>
</gene>
<evidence type="ECO:0000256" key="4">
    <source>
        <dbReference type="ARBA" id="ARBA00022525"/>
    </source>
</evidence>
<dbReference type="InterPro" id="IPR006626">
    <property type="entry name" value="PbH1"/>
</dbReference>
<feature type="compositionally biased region" description="Polar residues" evidence="8">
    <location>
        <begin position="100"/>
        <end position="119"/>
    </location>
</feature>